<dbReference type="InterPro" id="IPR002110">
    <property type="entry name" value="Ankyrin_rpt"/>
</dbReference>
<evidence type="ECO:0000256" key="2">
    <source>
        <dbReference type="PROSITE-ProRule" id="PRU00023"/>
    </source>
</evidence>
<feature type="repeat" description="ANK" evidence="2">
    <location>
        <begin position="68"/>
        <end position="100"/>
    </location>
</feature>
<dbReference type="Pfam" id="PF14915">
    <property type="entry name" value="CCDC144C"/>
    <property type="match status" value="1"/>
</dbReference>
<evidence type="ECO:0000256" key="3">
    <source>
        <dbReference type="SAM" id="Coils"/>
    </source>
</evidence>
<dbReference type="InterPro" id="IPR039497">
    <property type="entry name" value="CC144C-like_CC_dom"/>
</dbReference>
<dbReference type="InterPro" id="IPR050657">
    <property type="entry name" value="Ankyrin_repeat_domain"/>
</dbReference>
<evidence type="ECO:0000313" key="7">
    <source>
        <dbReference type="Proteomes" id="UP000694523"/>
    </source>
</evidence>
<feature type="region of interest" description="Disordered" evidence="4">
    <location>
        <begin position="216"/>
        <end position="301"/>
    </location>
</feature>
<feature type="coiled-coil region" evidence="3">
    <location>
        <begin position="370"/>
        <end position="442"/>
    </location>
</feature>
<evidence type="ECO:0000259" key="5">
    <source>
        <dbReference type="Pfam" id="PF14915"/>
    </source>
</evidence>
<protein>
    <recommendedName>
        <fullName evidence="5">CCDC144C-like coiled-coil domain-containing protein</fullName>
    </recommendedName>
</protein>
<proteinExistence type="predicted"/>
<dbReference type="Pfam" id="PF00023">
    <property type="entry name" value="Ank"/>
    <property type="match status" value="1"/>
</dbReference>
<dbReference type="InterPro" id="IPR036770">
    <property type="entry name" value="Ankyrin_rpt-contain_sf"/>
</dbReference>
<evidence type="ECO:0000313" key="6">
    <source>
        <dbReference type="Ensembl" id="ENSNMLP00000001132.1"/>
    </source>
</evidence>
<dbReference type="PROSITE" id="PS50297">
    <property type="entry name" value="ANK_REP_REGION"/>
    <property type="match status" value="2"/>
</dbReference>
<dbReference type="SUPFAM" id="SSF48403">
    <property type="entry name" value="Ankyrin repeat"/>
    <property type="match status" value="1"/>
</dbReference>
<dbReference type="Gene3D" id="1.25.40.20">
    <property type="entry name" value="Ankyrin repeat-containing domain"/>
    <property type="match status" value="1"/>
</dbReference>
<keyword evidence="1 3" id="KW-0175">Coiled coil</keyword>
<reference evidence="6" key="2">
    <citation type="submission" date="2025-09" db="UniProtKB">
        <authorList>
            <consortium name="Ensembl"/>
        </authorList>
    </citation>
    <scope>IDENTIFICATION</scope>
</reference>
<keyword evidence="7" id="KW-1185">Reference proteome</keyword>
<dbReference type="SMART" id="SM00248">
    <property type="entry name" value="ANK"/>
    <property type="match status" value="4"/>
</dbReference>
<feature type="coiled-coil region" evidence="3">
    <location>
        <begin position="467"/>
        <end position="744"/>
    </location>
</feature>
<dbReference type="PANTHER" id="PTHR24147">
    <property type="entry name" value="ANKYRIN REPEAT DOMAIN 36-RELATED"/>
    <property type="match status" value="1"/>
</dbReference>
<feature type="compositionally biased region" description="Basic and acidic residues" evidence="4">
    <location>
        <begin position="266"/>
        <end position="281"/>
    </location>
</feature>
<feature type="compositionally biased region" description="Basic and acidic residues" evidence="4">
    <location>
        <begin position="237"/>
        <end position="247"/>
    </location>
</feature>
<accession>A0A8C6WEK2</accession>
<evidence type="ECO:0000256" key="1">
    <source>
        <dbReference type="ARBA" id="ARBA00023054"/>
    </source>
</evidence>
<dbReference type="PROSITE" id="PS50088">
    <property type="entry name" value="ANK_REPEAT"/>
    <property type="match status" value="2"/>
</dbReference>
<dbReference type="Ensembl" id="ENSNMLT00000001313.1">
    <property type="protein sequence ID" value="ENSNMLP00000001132.1"/>
    <property type="gene ID" value="ENSNMLG00000000889.1"/>
</dbReference>
<reference evidence="6" key="1">
    <citation type="submission" date="2025-08" db="UniProtKB">
        <authorList>
            <consortium name="Ensembl"/>
        </authorList>
    </citation>
    <scope>IDENTIFICATION</scope>
</reference>
<sequence>GYLAMAFVNTCKFVLSTWHQHKSHSFELSCDRDRDLGKLHKAASVGDVDKLIDLIICQKKDIDKVDRKHRTALHIACAMGHVEVVKFLAEVRADLNLCDGQNRTALMKAVQGQNERCVSVLLENHAEVHIADIDGNTALHLAAHSKSVSIARLLLTQDVNINALNNEGLSALSVAVRADHVEMAELLLKKALMLNTPIILRKEMNQCELLHNGAEMASESDADEPSHDAVSTIPEPDTSRDTNRDFMFKLGLENAESEPESSQSDYDSKEDLPIVKNEMKVRNSNTDNLEDASARSSASSIEDNLPHVRRTFSPDLLSFTVTPQESLNSCTLPRETEITPRTPHSPEDSDSDIDCPSDNEMMEEVDEFTIQQLENKNSDLSDKVNQLEMDNVDLKNSLNEVKEIKTEVVNLKYQLKQEQESQREVTEAYNTTKDKLQRTEEQHETLKFSETLKGDVERLHANSSLRESHCLKENKTLKEELQEAQREVKANSETAFNYKHQLSTLKSELGIMTNRFENEKQARETLEKELDSTRTRLATAVQEAERCMAAKADAEKCLLRERKERQRLKNRLAADRASHREEVSSLSLKLSKAERENNSLEEEQRRITLQLTEKRLLLDALQEDKERLAGQVEKLDKALESQTELLTNTQLRREAAEEQLAQAQGDAMLLRQQLDEANNKCEVKEKALTDAQREFSDKLSKVRFDCGERVTLVEGKYKKLAKKTADLRDQVLKLEESILRARKRPGSSYSTSWSRSTGVGLKNKIRFRQESTDLKRNTPPFFHTEICSYLSLDEFICTCLVFTCAFSHVNTAQKALAFSLSLLLYSSKRGEDRSYQTLPRFPDLNMVM</sequence>
<dbReference type="Proteomes" id="UP000694523">
    <property type="component" value="Unplaced"/>
</dbReference>
<name>A0A8C6WEK2_9GOBI</name>
<feature type="repeat" description="ANK" evidence="2">
    <location>
        <begin position="134"/>
        <end position="166"/>
    </location>
</feature>
<dbReference type="Pfam" id="PF12796">
    <property type="entry name" value="Ank_2"/>
    <property type="match status" value="1"/>
</dbReference>
<organism evidence="6 7">
    <name type="scientific">Neogobius melanostomus</name>
    <name type="common">round goby</name>
    <dbReference type="NCBI Taxonomy" id="47308"/>
    <lineage>
        <taxon>Eukaryota</taxon>
        <taxon>Metazoa</taxon>
        <taxon>Chordata</taxon>
        <taxon>Craniata</taxon>
        <taxon>Vertebrata</taxon>
        <taxon>Euteleostomi</taxon>
        <taxon>Actinopterygii</taxon>
        <taxon>Neopterygii</taxon>
        <taxon>Teleostei</taxon>
        <taxon>Neoteleostei</taxon>
        <taxon>Acanthomorphata</taxon>
        <taxon>Gobiaria</taxon>
        <taxon>Gobiiformes</taxon>
        <taxon>Gobioidei</taxon>
        <taxon>Gobiidae</taxon>
        <taxon>Benthophilinae</taxon>
        <taxon>Neogobiini</taxon>
        <taxon>Neogobius</taxon>
    </lineage>
</organism>
<evidence type="ECO:0000256" key="4">
    <source>
        <dbReference type="SAM" id="MobiDB-lite"/>
    </source>
</evidence>
<feature type="domain" description="CCDC144C-like coiled-coil" evidence="5">
    <location>
        <begin position="360"/>
        <end position="736"/>
    </location>
</feature>
<dbReference type="PANTHER" id="PTHR24147:SF53">
    <property type="entry name" value="ANKYRIN REPEAT DOMAIN 26"/>
    <property type="match status" value="1"/>
</dbReference>
<dbReference type="AlphaFoldDB" id="A0A8C6WEK2"/>
<keyword evidence="2" id="KW-0040">ANK repeat</keyword>